<dbReference type="EMBL" id="AZDI01000008">
    <property type="protein sequence ID" value="KRK45438.1"/>
    <property type="molecule type" value="Genomic_DNA"/>
</dbReference>
<keyword evidence="1" id="KW-1133">Transmembrane helix</keyword>
<dbReference type="PANTHER" id="PTHR37305">
    <property type="entry name" value="INTEGRAL MEMBRANE PROTEIN-RELATED"/>
    <property type="match status" value="1"/>
</dbReference>
<feature type="transmembrane region" description="Helical" evidence="1">
    <location>
        <begin position="48"/>
        <end position="73"/>
    </location>
</feature>
<dbReference type="STRING" id="1423719.FC66_GL001401"/>
<dbReference type="RefSeq" id="WP_057974456.1">
    <property type="nucleotide sequence ID" value="NZ_AZDI01000008.1"/>
</dbReference>
<keyword evidence="3" id="KW-1185">Reference proteome</keyword>
<dbReference type="AlphaFoldDB" id="A0A0R1HG75"/>
<feature type="transmembrane region" description="Helical" evidence="1">
    <location>
        <begin position="138"/>
        <end position="162"/>
    </location>
</feature>
<comment type="caution">
    <text evidence="2">The sequence shown here is derived from an EMBL/GenBank/DDBJ whole genome shotgun (WGS) entry which is preliminary data.</text>
</comment>
<organism evidence="2 3">
    <name type="scientific">Dellaglioa algida DSM 15638</name>
    <dbReference type="NCBI Taxonomy" id="1423719"/>
    <lineage>
        <taxon>Bacteria</taxon>
        <taxon>Bacillati</taxon>
        <taxon>Bacillota</taxon>
        <taxon>Bacilli</taxon>
        <taxon>Lactobacillales</taxon>
        <taxon>Lactobacillaceae</taxon>
        <taxon>Dellaglioa</taxon>
    </lineage>
</organism>
<name>A0A0R1HG75_9LACO</name>
<dbReference type="PATRIC" id="fig|1423719.4.peg.1424"/>
<feature type="transmembrane region" description="Helical" evidence="1">
    <location>
        <begin position="232"/>
        <end position="251"/>
    </location>
</feature>
<proteinExistence type="predicted"/>
<feature type="transmembrane region" description="Helical" evidence="1">
    <location>
        <begin position="20"/>
        <end position="36"/>
    </location>
</feature>
<protein>
    <submittedName>
        <fullName evidence="2">Uncharacterized protein</fullName>
    </submittedName>
</protein>
<keyword evidence="1" id="KW-0472">Membrane</keyword>
<keyword evidence="1" id="KW-0812">Transmembrane</keyword>
<feature type="transmembrane region" description="Helical" evidence="1">
    <location>
        <begin position="94"/>
        <end position="118"/>
    </location>
</feature>
<dbReference type="Proteomes" id="UP000051450">
    <property type="component" value="Unassembled WGS sequence"/>
</dbReference>
<evidence type="ECO:0000256" key="1">
    <source>
        <dbReference type="SAM" id="Phobius"/>
    </source>
</evidence>
<evidence type="ECO:0000313" key="3">
    <source>
        <dbReference type="Proteomes" id="UP000051450"/>
    </source>
</evidence>
<gene>
    <name evidence="2" type="ORF">FC66_GL001401</name>
</gene>
<dbReference type="Pfam" id="PF12730">
    <property type="entry name" value="ABC2_membrane_4"/>
    <property type="match status" value="1"/>
</dbReference>
<dbReference type="OrthoDB" id="2295852at2"/>
<dbReference type="PANTHER" id="PTHR37305:SF1">
    <property type="entry name" value="MEMBRANE PROTEIN"/>
    <property type="match status" value="1"/>
</dbReference>
<evidence type="ECO:0000313" key="2">
    <source>
        <dbReference type="EMBL" id="KRK45438.1"/>
    </source>
</evidence>
<feature type="transmembrane region" description="Helical" evidence="1">
    <location>
        <begin position="174"/>
        <end position="195"/>
    </location>
</feature>
<accession>A0A0R1HG75</accession>
<reference evidence="2 3" key="1">
    <citation type="journal article" date="2015" name="Genome Announc.">
        <title>Expanding the biotechnology potential of lactobacilli through comparative genomics of 213 strains and associated genera.</title>
        <authorList>
            <person name="Sun Z."/>
            <person name="Harris H.M."/>
            <person name="McCann A."/>
            <person name="Guo C."/>
            <person name="Argimon S."/>
            <person name="Zhang W."/>
            <person name="Yang X."/>
            <person name="Jeffery I.B."/>
            <person name="Cooney J.C."/>
            <person name="Kagawa T.F."/>
            <person name="Liu W."/>
            <person name="Song Y."/>
            <person name="Salvetti E."/>
            <person name="Wrobel A."/>
            <person name="Rasinkangas P."/>
            <person name="Parkhill J."/>
            <person name="Rea M.C."/>
            <person name="O'Sullivan O."/>
            <person name="Ritari J."/>
            <person name="Douillard F.P."/>
            <person name="Paul Ross R."/>
            <person name="Yang R."/>
            <person name="Briner A.E."/>
            <person name="Felis G.E."/>
            <person name="de Vos W.M."/>
            <person name="Barrangou R."/>
            <person name="Klaenhammer T.R."/>
            <person name="Caufield P.W."/>
            <person name="Cui Y."/>
            <person name="Zhang H."/>
            <person name="O'Toole P.W."/>
        </authorList>
    </citation>
    <scope>NUCLEOTIDE SEQUENCE [LARGE SCALE GENOMIC DNA]</scope>
    <source>
        <strain evidence="2 3">DSM 15638</strain>
    </source>
</reference>
<sequence>MLTLVKQETFKLLKKKSTPIISILLTIFIFGVAIISKMNPKIFGAKDLFVGGFGATFFIVMIMVASASTIVAMESQFGTIKDLLYRKYSRGAVLSSKWLTVFIYSIYLNVLVIVASIVAKVIFLPDLSFAEKVGNQMIIGALTTSLAGNFVNLWLIISLVLLLASAFNSSGASIAAGIGFYFLTSILSGIQILVITKWDWVKWNPLNMMNLSNQLSAGKTFEALTHLTTNQLIWGNLGYTAVFLFLGYLVFKRKNV</sequence>